<keyword evidence="2" id="KW-1003">Cell membrane</keyword>
<feature type="transmembrane region" description="Helical" evidence="6">
    <location>
        <begin position="177"/>
        <end position="202"/>
    </location>
</feature>
<dbReference type="Pfam" id="PF03631">
    <property type="entry name" value="Virul_fac_BrkB"/>
    <property type="match status" value="1"/>
</dbReference>
<feature type="transmembrane region" description="Helical" evidence="6">
    <location>
        <begin position="287"/>
        <end position="310"/>
    </location>
</feature>
<dbReference type="PANTHER" id="PTHR30213">
    <property type="entry name" value="INNER MEMBRANE PROTEIN YHJD"/>
    <property type="match status" value="1"/>
</dbReference>
<feature type="transmembrane region" description="Helical" evidence="6">
    <location>
        <begin position="135"/>
        <end position="156"/>
    </location>
</feature>
<name>A0A6J4V6Y7_9BACT</name>
<proteinExistence type="predicted"/>
<evidence type="ECO:0000256" key="1">
    <source>
        <dbReference type="ARBA" id="ARBA00004651"/>
    </source>
</evidence>
<reference evidence="7" key="1">
    <citation type="submission" date="2020-02" db="EMBL/GenBank/DDBJ databases">
        <authorList>
            <person name="Meier V. D."/>
        </authorList>
    </citation>
    <scope>NUCLEOTIDE SEQUENCE</scope>
    <source>
        <strain evidence="7">AVDCRST_MAG70</strain>
    </source>
</reference>
<evidence type="ECO:0000256" key="4">
    <source>
        <dbReference type="ARBA" id="ARBA00022989"/>
    </source>
</evidence>
<evidence type="ECO:0000313" key="7">
    <source>
        <dbReference type="EMBL" id="CAA9566139.1"/>
    </source>
</evidence>
<keyword evidence="3 6" id="KW-0812">Transmembrane</keyword>
<evidence type="ECO:0000256" key="6">
    <source>
        <dbReference type="SAM" id="Phobius"/>
    </source>
</evidence>
<dbReference type="PANTHER" id="PTHR30213:SF0">
    <property type="entry name" value="UPF0761 MEMBRANE PROTEIN YIHY"/>
    <property type="match status" value="1"/>
</dbReference>
<dbReference type="InterPro" id="IPR017039">
    <property type="entry name" value="Virul_fac_BrkB"/>
</dbReference>
<feature type="transmembrane region" description="Helical" evidence="6">
    <location>
        <begin position="222"/>
        <end position="243"/>
    </location>
</feature>
<protein>
    <recommendedName>
        <fullName evidence="8">YihY/virulence factor BrkB family protein</fullName>
    </recommendedName>
</protein>
<accession>A0A6J4V6Y7</accession>
<evidence type="ECO:0000256" key="2">
    <source>
        <dbReference type="ARBA" id="ARBA00022475"/>
    </source>
</evidence>
<feature type="transmembrane region" description="Helical" evidence="6">
    <location>
        <begin position="70"/>
        <end position="97"/>
    </location>
</feature>
<feature type="transmembrane region" description="Helical" evidence="6">
    <location>
        <begin position="255"/>
        <end position="275"/>
    </location>
</feature>
<evidence type="ECO:0000256" key="3">
    <source>
        <dbReference type="ARBA" id="ARBA00022692"/>
    </source>
</evidence>
<comment type="subcellular location">
    <subcellularLocation>
        <location evidence="1">Cell membrane</location>
        <topology evidence="1">Multi-pass membrane protein</topology>
    </subcellularLocation>
</comment>
<organism evidence="7">
    <name type="scientific">uncultured Thermomicrobiales bacterium</name>
    <dbReference type="NCBI Taxonomy" id="1645740"/>
    <lineage>
        <taxon>Bacteria</taxon>
        <taxon>Pseudomonadati</taxon>
        <taxon>Thermomicrobiota</taxon>
        <taxon>Thermomicrobia</taxon>
        <taxon>Thermomicrobiales</taxon>
        <taxon>environmental samples</taxon>
    </lineage>
</organism>
<evidence type="ECO:0000256" key="5">
    <source>
        <dbReference type="ARBA" id="ARBA00023136"/>
    </source>
</evidence>
<sequence>MDIGVDPREGHFQAVAAAPGRARDRAPRRSRVRIRPPRASRQVIGGARRGIRAVPAWMYRGYNQAGAGDLAAAIAFNALVALVPTALLLVFLAGLLFRDDRVLQTAILATLWALPGESARDALAGVLHAKRNTGLFGILSVVGFAWIGVNFVASLGRGMNRIYGVPNRRYVHERLRGFVVIVLFSFLLAFAAIAAVLPTLFIRGDVRLYFERWFVASGWGQIISYGVAVLVSALLFLTIYRAVPNARQRFLDIWPGALVATVLFLLLVQAFPLYLRFFVRRNLYGDALLLVSLFVTWFYLMAHVLLFGTFVNATWQHRRRCHGQDRALIALRLPSGLTRWVRRDKAVAAGLPVAADPCDVPAPGMTPDAGGT</sequence>
<keyword evidence="4 6" id="KW-1133">Transmembrane helix</keyword>
<gene>
    <name evidence="7" type="ORF">AVDCRST_MAG70-2055</name>
</gene>
<evidence type="ECO:0008006" key="8">
    <source>
        <dbReference type="Google" id="ProtNLM"/>
    </source>
</evidence>
<dbReference type="AlphaFoldDB" id="A0A6J4V6Y7"/>
<keyword evidence="5 6" id="KW-0472">Membrane</keyword>
<dbReference type="GO" id="GO:0005886">
    <property type="term" value="C:plasma membrane"/>
    <property type="evidence" value="ECO:0007669"/>
    <property type="project" value="UniProtKB-SubCell"/>
</dbReference>
<dbReference type="EMBL" id="CADCWH010000329">
    <property type="protein sequence ID" value="CAA9566139.1"/>
    <property type="molecule type" value="Genomic_DNA"/>
</dbReference>